<feature type="domain" description="HAMP" evidence="15">
    <location>
        <begin position="173"/>
        <end position="225"/>
    </location>
</feature>
<evidence type="ECO:0000256" key="10">
    <source>
        <dbReference type="ARBA" id="ARBA00022989"/>
    </source>
</evidence>
<dbReference type="GO" id="GO:0005524">
    <property type="term" value="F:ATP binding"/>
    <property type="evidence" value="ECO:0007669"/>
    <property type="project" value="UniProtKB-KW"/>
</dbReference>
<dbReference type="InterPro" id="IPR036890">
    <property type="entry name" value="HATPase_C_sf"/>
</dbReference>
<dbReference type="OrthoDB" id="9121563at2"/>
<dbReference type="PANTHER" id="PTHR45436">
    <property type="entry name" value="SENSOR HISTIDINE KINASE YKOH"/>
    <property type="match status" value="1"/>
</dbReference>
<evidence type="ECO:0000313" key="17">
    <source>
        <dbReference type="EMBL" id="TDW62351.1"/>
    </source>
</evidence>
<keyword evidence="5" id="KW-0808">Transferase</keyword>
<dbReference type="SMART" id="SM00388">
    <property type="entry name" value="HisKA"/>
    <property type="match status" value="1"/>
</dbReference>
<comment type="catalytic activity">
    <reaction evidence="1">
        <text>ATP + protein L-histidine = ADP + protein N-phospho-L-histidine.</text>
        <dbReference type="EC" id="2.7.13.3"/>
    </reaction>
</comment>
<keyword evidence="11" id="KW-0902">Two-component regulatory system</keyword>
<evidence type="ECO:0000256" key="6">
    <source>
        <dbReference type="ARBA" id="ARBA00022692"/>
    </source>
</evidence>
<dbReference type="SUPFAM" id="SSF47384">
    <property type="entry name" value="Homodimeric domain of signal transducing histidine kinase"/>
    <property type="match status" value="1"/>
</dbReference>
<dbReference type="SUPFAM" id="SSF55874">
    <property type="entry name" value="ATPase domain of HSP90 chaperone/DNA topoisomerase II/histidine kinase"/>
    <property type="match status" value="1"/>
</dbReference>
<dbReference type="Proteomes" id="UP000295058">
    <property type="component" value="Unassembled WGS sequence"/>
</dbReference>
<dbReference type="GO" id="GO:0000155">
    <property type="term" value="F:phosphorelay sensor kinase activity"/>
    <property type="evidence" value="ECO:0007669"/>
    <property type="project" value="InterPro"/>
</dbReference>
<reference evidence="16 18" key="1">
    <citation type="submission" date="2017-08" db="EMBL/GenBank/DDBJ databases">
        <title>Draft Genome Sequence of the Marine Bacterium Oceanimonas baumannii ATCC 700832.</title>
        <authorList>
            <person name="Mcclelland W.D."/>
            <person name="Brennan M.A."/>
            <person name="Trachtenberg A.M."/>
            <person name="Maclea K.S."/>
        </authorList>
    </citation>
    <scope>NUCLEOTIDE SEQUENCE [LARGE SCALE GENOMIC DNA]</scope>
    <source>
        <strain evidence="16 18">ATCC 700832</strain>
    </source>
</reference>
<proteinExistence type="predicted"/>
<dbReference type="Gene3D" id="1.10.287.130">
    <property type="match status" value="1"/>
</dbReference>
<evidence type="ECO:0000259" key="15">
    <source>
        <dbReference type="PROSITE" id="PS50885"/>
    </source>
</evidence>
<evidence type="ECO:0000256" key="3">
    <source>
        <dbReference type="ARBA" id="ARBA00012438"/>
    </source>
</evidence>
<evidence type="ECO:0000256" key="9">
    <source>
        <dbReference type="ARBA" id="ARBA00022840"/>
    </source>
</evidence>
<keyword evidence="12 13" id="KW-0472">Membrane</keyword>
<evidence type="ECO:0000256" key="12">
    <source>
        <dbReference type="ARBA" id="ARBA00023136"/>
    </source>
</evidence>
<evidence type="ECO:0000256" key="2">
    <source>
        <dbReference type="ARBA" id="ARBA00004141"/>
    </source>
</evidence>
<dbReference type="InterPro" id="IPR004358">
    <property type="entry name" value="Sig_transdc_His_kin-like_C"/>
</dbReference>
<sequence>MKLRLSYLALTLAVAILFGSGLSIYLTYRVADHEFRDLLDEDLKHQAEVIARLMAATPGAMSDTELQSLLARTFRHDDEETLLITVTDLQRQQLISNLSYQQWPASIDSGRVKLQFDGHEWSGRQYRHKTILVQLLRRNDLYRELQGEIAEDIITPALAGSGFTLLLLAALVGLILWPLSHLVRQLEQRSANDLAPLRLASPIREVALLSDRINQLMADIADVLERERRFAGDLVHELRTPLTTLKLELACDQPDTPAIRAEIDRMAKVVEQLLLLVRLDQGRWHHQFDCMPVKPILEPVLEHFSRRLAPGQLTLSSRLEDIQARVEPTLLGILLDNLLTNTSRHCPAGIQVEVALYHRSNTMVLEVNDTGPGIPQPLRTSMNQGHTRLDSKSQGLGLGLAICHQIARAHNGTLEFRARQDGTQGLSVRFSITL</sequence>
<dbReference type="AlphaFoldDB" id="A0A235CL84"/>
<feature type="transmembrane region" description="Helical" evidence="13">
    <location>
        <begin position="158"/>
        <end position="179"/>
    </location>
</feature>
<evidence type="ECO:0000259" key="14">
    <source>
        <dbReference type="PROSITE" id="PS50109"/>
    </source>
</evidence>
<dbReference type="PANTHER" id="PTHR45436:SF14">
    <property type="entry name" value="SENSOR PROTEIN QSEC"/>
    <property type="match status" value="1"/>
</dbReference>
<protein>
    <recommendedName>
        <fullName evidence="3">histidine kinase</fullName>
        <ecNumber evidence="3">2.7.13.3</ecNumber>
    </recommendedName>
</protein>
<keyword evidence="4" id="KW-0597">Phosphoprotein</keyword>
<dbReference type="EC" id="2.7.13.3" evidence="3"/>
<dbReference type="InterPro" id="IPR013727">
    <property type="entry name" value="2CSK_N"/>
</dbReference>
<evidence type="ECO:0000256" key="1">
    <source>
        <dbReference type="ARBA" id="ARBA00000085"/>
    </source>
</evidence>
<dbReference type="RefSeq" id="WP_094277719.1">
    <property type="nucleotide sequence ID" value="NZ_JBLWZI010000003.1"/>
</dbReference>
<dbReference type="EMBL" id="NQJF01000004">
    <property type="protein sequence ID" value="OYD25351.1"/>
    <property type="molecule type" value="Genomic_DNA"/>
</dbReference>
<dbReference type="GO" id="GO:0005886">
    <property type="term" value="C:plasma membrane"/>
    <property type="evidence" value="ECO:0007669"/>
    <property type="project" value="TreeGrafter"/>
</dbReference>
<evidence type="ECO:0000256" key="5">
    <source>
        <dbReference type="ARBA" id="ARBA00022679"/>
    </source>
</evidence>
<organism evidence="16 18">
    <name type="scientific">Oceanimonas baumannii</name>
    <dbReference type="NCBI Taxonomy" id="129578"/>
    <lineage>
        <taxon>Bacteria</taxon>
        <taxon>Pseudomonadati</taxon>
        <taxon>Pseudomonadota</taxon>
        <taxon>Gammaproteobacteria</taxon>
        <taxon>Aeromonadales</taxon>
        <taxon>Aeromonadaceae</taxon>
        <taxon>Oceanimonas</taxon>
    </lineage>
</organism>
<evidence type="ECO:0000256" key="11">
    <source>
        <dbReference type="ARBA" id="ARBA00023012"/>
    </source>
</evidence>
<comment type="caution">
    <text evidence="16">The sequence shown here is derived from an EMBL/GenBank/DDBJ whole genome shotgun (WGS) entry which is preliminary data.</text>
</comment>
<evidence type="ECO:0000313" key="19">
    <source>
        <dbReference type="Proteomes" id="UP000295058"/>
    </source>
</evidence>
<evidence type="ECO:0000256" key="7">
    <source>
        <dbReference type="ARBA" id="ARBA00022741"/>
    </source>
</evidence>
<evidence type="ECO:0000313" key="18">
    <source>
        <dbReference type="Proteomes" id="UP000243640"/>
    </source>
</evidence>
<dbReference type="Gene3D" id="3.30.565.10">
    <property type="entry name" value="Histidine kinase-like ATPase, C-terminal domain"/>
    <property type="match status" value="1"/>
</dbReference>
<keyword evidence="19" id="KW-1185">Reference proteome</keyword>
<dbReference type="InterPro" id="IPR003661">
    <property type="entry name" value="HisK_dim/P_dom"/>
</dbReference>
<evidence type="ECO:0000256" key="4">
    <source>
        <dbReference type="ARBA" id="ARBA00022553"/>
    </source>
</evidence>
<comment type="subcellular location">
    <subcellularLocation>
        <location evidence="2">Membrane</location>
        <topology evidence="2">Multi-pass membrane protein</topology>
    </subcellularLocation>
</comment>
<keyword evidence="10 13" id="KW-1133">Transmembrane helix</keyword>
<name>A0A235CL84_9GAMM</name>
<keyword evidence="6 13" id="KW-0812">Transmembrane</keyword>
<accession>A0A235CL84</accession>
<dbReference type="SMART" id="SM00387">
    <property type="entry name" value="HATPase_c"/>
    <property type="match status" value="1"/>
</dbReference>
<dbReference type="CDD" id="cd00082">
    <property type="entry name" value="HisKA"/>
    <property type="match status" value="1"/>
</dbReference>
<dbReference type="InterPro" id="IPR050428">
    <property type="entry name" value="TCS_sensor_his_kinase"/>
</dbReference>
<evidence type="ECO:0000313" key="16">
    <source>
        <dbReference type="EMBL" id="OYD25351.1"/>
    </source>
</evidence>
<dbReference type="PROSITE" id="PS50109">
    <property type="entry name" value="HIS_KIN"/>
    <property type="match status" value="1"/>
</dbReference>
<feature type="domain" description="Histidine kinase" evidence="14">
    <location>
        <begin position="233"/>
        <end position="434"/>
    </location>
</feature>
<dbReference type="Proteomes" id="UP000243640">
    <property type="component" value="Unassembled WGS sequence"/>
</dbReference>
<dbReference type="InterPro" id="IPR003660">
    <property type="entry name" value="HAMP_dom"/>
</dbReference>
<dbReference type="InterPro" id="IPR003594">
    <property type="entry name" value="HATPase_dom"/>
</dbReference>
<dbReference type="PRINTS" id="PR00344">
    <property type="entry name" value="BCTRLSENSOR"/>
</dbReference>
<dbReference type="EMBL" id="SODO01000001">
    <property type="protein sequence ID" value="TDW62351.1"/>
    <property type="molecule type" value="Genomic_DNA"/>
</dbReference>
<dbReference type="Pfam" id="PF02518">
    <property type="entry name" value="HATPase_c"/>
    <property type="match status" value="1"/>
</dbReference>
<keyword evidence="9" id="KW-0067">ATP-binding</keyword>
<dbReference type="InterPro" id="IPR005467">
    <property type="entry name" value="His_kinase_dom"/>
</dbReference>
<gene>
    <name evidence="16" type="ORF">B6S09_06640</name>
    <name evidence="17" type="ORF">LY04_00415</name>
</gene>
<reference evidence="17 19" key="2">
    <citation type="submission" date="2019-03" db="EMBL/GenBank/DDBJ databases">
        <title>Genomic Encyclopedia of Archaeal and Bacterial Type Strains, Phase II (KMG-II): from individual species to whole genera.</title>
        <authorList>
            <person name="Goeker M."/>
        </authorList>
    </citation>
    <scope>NUCLEOTIDE SEQUENCE [LARGE SCALE GENOMIC DNA]</scope>
    <source>
        <strain evidence="17 19">DSM 15594</strain>
    </source>
</reference>
<keyword evidence="7" id="KW-0547">Nucleotide-binding</keyword>
<dbReference type="PROSITE" id="PS50885">
    <property type="entry name" value="HAMP"/>
    <property type="match status" value="1"/>
</dbReference>
<keyword evidence="8 17" id="KW-0418">Kinase</keyword>
<dbReference type="InterPro" id="IPR036097">
    <property type="entry name" value="HisK_dim/P_sf"/>
</dbReference>
<evidence type="ECO:0000256" key="13">
    <source>
        <dbReference type="SAM" id="Phobius"/>
    </source>
</evidence>
<dbReference type="Pfam" id="PF00512">
    <property type="entry name" value="HisKA"/>
    <property type="match status" value="1"/>
</dbReference>
<evidence type="ECO:0000256" key="8">
    <source>
        <dbReference type="ARBA" id="ARBA00022777"/>
    </source>
</evidence>
<dbReference type="Pfam" id="PF08521">
    <property type="entry name" value="2CSK_N"/>
    <property type="match status" value="1"/>
</dbReference>